<name>A0A0C3Q697_9AGAM</name>
<protein>
    <submittedName>
        <fullName evidence="1">Uncharacterized protein</fullName>
    </submittedName>
</protein>
<proteinExistence type="predicted"/>
<dbReference type="Proteomes" id="UP000054248">
    <property type="component" value="Unassembled WGS sequence"/>
</dbReference>
<accession>A0A0C3Q697</accession>
<sequence length="60" mass="6712">MAQRALEAFIHGLGFVGGLCCPQGLNLFQIPNWPSGWWGPYIFVISLTLTLDMLTPKFML</sequence>
<reference evidence="2" key="2">
    <citation type="submission" date="2015-01" db="EMBL/GenBank/DDBJ databases">
        <title>Evolutionary Origins and Diversification of the Mycorrhizal Mutualists.</title>
        <authorList>
            <consortium name="DOE Joint Genome Institute"/>
            <consortium name="Mycorrhizal Genomics Consortium"/>
            <person name="Kohler A."/>
            <person name="Kuo A."/>
            <person name="Nagy L.G."/>
            <person name="Floudas D."/>
            <person name="Copeland A."/>
            <person name="Barry K.W."/>
            <person name="Cichocki N."/>
            <person name="Veneault-Fourrey C."/>
            <person name="LaButti K."/>
            <person name="Lindquist E.A."/>
            <person name="Lipzen A."/>
            <person name="Lundell T."/>
            <person name="Morin E."/>
            <person name="Murat C."/>
            <person name="Riley R."/>
            <person name="Ohm R."/>
            <person name="Sun H."/>
            <person name="Tunlid A."/>
            <person name="Henrissat B."/>
            <person name="Grigoriev I.V."/>
            <person name="Hibbett D.S."/>
            <person name="Martin F."/>
        </authorList>
    </citation>
    <scope>NUCLEOTIDE SEQUENCE [LARGE SCALE GENOMIC DNA]</scope>
    <source>
        <strain evidence="2">MUT 4182</strain>
    </source>
</reference>
<dbReference type="AlphaFoldDB" id="A0A0C3Q697"/>
<evidence type="ECO:0000313" key="2">
    <source>
        <dbReference type="Proteomes" id="UP000054248"/>
    </source>
</evidence>
<reference evidence="1 2" key="1">
    <citation type="submission" date="2014-04" db="EMBL/GenBank/DDBJ databases">
        <authorList>
            <consortium name="DOE Joint Genome Institute"/>
            <person name="Kuo A."/>
            <person name="Girlanda M."/>
            <person name="Perotto S."/>
            <person name="Kohler A."/>
            <person name="Nagy L.G."/>
            <person name="Floudas D."/>
            <person name="Copeland A."/>
            <person name="Barry K.W."/>
            <person name="Cichocki N."/>
            <person name="Veneault-Fourrey C."/>
            <person name="LaButti K."/>
            <person name="Lindquist E.A."/>
            <person name="Lipzen A."/>
            <person name="Lundell T."/>
            <person name="Morin E."/>
            <person name="Murat C."/>
            <person name="Sun H."/>
            <person name="Tunlid A."/>
            <person name="Henrissat B."/>
            <person name="Grigoriev I.V."/>
            <person name="Hibbett D.S."/>
            <person name="Martin F."/>
            <person name="Nordberg H.P."/>
            <person name="Cantor M.N."/>
            <person name="Hua S.X."/>
        </authorList>
    </citation>
    <scope>NUCLEOTIDE SEQUENCE [LARGE SCALE GENOMIC DNA]</scope>
    <source>
        <strain evidence="1 2">MUT 4182</strain>
    </source>
</reference>
<gene>
    <name evidence="1" type="ORF">M407DRAFT_244323</name>
</gene>
<dbReference type="EMBL" id="KN823054">
    <property type="protein sequence ID" value="KIO24800.1"/>
    <property type="molecule type" value="Genomic_DNA"/>
</dbReference>
<evidence type="ECO:0000313" key="1">
    <source>
        <dbReference type="EMBL" id="KIO24800.1"/>
    </source>
</evidence>
<keyword evidence="2" id="KW-1185">Reference proteome</keyword>
<dbReference type="HOGENOM" id="CLU_2943520_0_0_1"/>
<organism evidence="1 2">
    <name type="scientific">Tulasnella calospora MUT 4182</name>
    <dbReference type="NCBI Taxonomy" id="1051891"/>
    <lineage>
        <taxon>Eukaryota</taxon>
        <taxon>Fungi</taxon>
        <taxon>Dikarya</taxon>
        <taxon>Basidiomycota</taxon>
        <taxon>Agaricomycotina</taxon>
        <taxon>Agaricomycetes</taxon>
        <taxon>Cantharellales</taxon>
        <taxon>Tulasnellaceae</taxon>
        <taxon>Tulasnella</taxon>
    </lineage>
</organism>